<organism evidence="10">
    <name type="scientific">Nicotiana tabacum</name>
    <name type="common">Common tobacco</name>
    <dbReference type="NCBI Taxonomy" id="4097"/>
    <lineage>
        <taxon>Eukaryota</taxon>
        <taxon>Viridiplantae</taxon>
        <taxon>Streptophyta</taxon>
        <taxon>Embryophyta</taxon>
        <taxon>Tracheophyta</taxon>
        <taxon>Spermatophyta</taxon>
        <taxon>Magnoliopsida</taxon>
        <taxon>eudicotyledons</taxon>
        <taxon>Gunneridae</taxon>
        <taxon>Pentapetalae</taxon>
        <taxon>asterids</taxon>
        <taxon>lamiids</taxon>
        <taxon>Solanales</taxon>
        <taxon>Solanaceae</taxon>
        <taxon>Nicotianoideae</taxon>
        <taxon>Nicotianeae</taxon>
        <taxon>Nicotiana</taxon>
    </lineage>
</organism>
<dbReference type="Pfam" id="PF02990">
    <property type="entry name" value="EMP70"/>
    <property type="match status" value="1"/>
</dbReference>
<dbReference type="InterPro" id="IPR004240">
    <property type="entry name" value="EMP70"/>
</dbReference>
<evidence type="ECO:0000256" key="1">
    <source>
        <dbReference type="ARBA" id="ARBA00004337"/>
    </source>
</evidence>
<evidence type="ECO:0000256" key="6">
    <source>
        <dbReference type="ARBA" id="ARBA00022753"/>
    </source>
</evidence>
<keyword evidence="4" id="KW-0812">Transmembrane</keyword>
<keyword evidence="8" id="KW-0333">Golgi apparatus</keyword>
<dbReference type="RefSeq" id="XP_016476102.1">
    <property type="nucleotide sequence ID" value="XM_016620616.1"/>
</dbReference>
<dbReference type="KEGG" id="nta:107797705"/>
<keyword evidence="5" id="KW-0732">Signal</keyword>
<comment type="subcellular location">
    <subcellularLocation>
        <location evidence="1">Endosome membrane</location>
        <topology evidence="1">Multi-pass membrane protein</topology>
    </subcellularLocation>
    <subcellularLocation>
        <location evidence="2">Golgi apparatus membrane</location>
        <topology evidence="2">Multi-pass membrane protein</topology>
    </subcellularLocation>
</comment>
<gene>
    <name evidence="10" type="primary">LOC107797705</name>
</gene>
<comment type="similarity">
    <text evidence="3">Belongs to the nonaspanin (TM9SF) (TC 9.A.2) family.</text>
</comment>
<accession>A0A1S4AHD7</accession>
<dbReference type="PaxDb" id="4097-A0A1S4AHD7"/>
<keyword evidence="9" id="KW-0472">Membrane</keyword>
<dbReference type="GO" id="GO:0010008">
    <property type="term" value="C:endosome membrane"/>
    <property type="evidence" value="ECO:0007669"/>
    <property type="project" value="UniProtKB-SubCell"/>
</dbReference>
<protein>
    <submittedName>
        <fullName evidence="10">Transmembrane 9 superfamily member 7-like isoform X1</fullName>
    </submittedName>
</protein>
<reference evidence="10" key="1">
    <citation type="submission" date="2025-08" db="UniProtKB">
        <authorList>
            <consortium name="RefSeq"/>
        </authorList>
    </citation>
    <scope>IDENTIFICATION</scope>
</reference>
<keyword evidence="7" id="KW-1133">Transmembrane helix</keyword>
<evidence type="ECO:0000256" key="2">
    <source>
        <dbReference type="ARBA" id="ARBA00004653"/>
    </source>
</evidence>
<keyword evidence="6" id="KW-0967">Endosome</keyword>
<evidence type="ECO:0000256" key="3">
    <source>
        <dbReference type="ARBA" id="ARBA00005227"/>
    </source>
</evidence>
<proteinExistence type="inferred from homology"/>
<dbReference type="OrthoDB" id="1666796at2759"/>
<name>A0A1S4AHD7_TOBAC</name>
<evidence type="ECO:0000256" key="7">
    <source>
        <dbReference type="ARBA" id="ARBA00022989"/>
    </source>
</evidence>
<evidence type="ECO:0000256" key="8">
    <source>
        <dbReference type="ARBA" id="ARBA00023034"/>
    </source>
</evidence>
<evidence type="ECO:0000256" key="9">
    <source>
        <dbReference type="ARBA" id="ARBA00023136"/>
    </source>
</evidence>
<evidence type="ECO:0000313" key="10">
    <source>
        <dbReference type="RefSeq" id="XP_016476102.1"/>
    </source>
</evidence>
<evidence type="ECO:0000256" key="4">
    <source>
        <dbReference type="ARBA" id="ARBA00022692"/>
    </source>
</evidence>
<dbReference type="AlphaFoldDB" id="A0A1S4AHD7"/>
<sequence length="143" mass="16409">MIITSWTIVNLQKFPTVQRIWEKFFEVTALRILSILSRLRETESCKVACRIKLDAVSAKNFKDKIDDDYRVNMILDNLPVAVPRRKMDGSGEKVYERGFQVGFKGRFAGGLNLTVLLSSLNVVNCLLTVKVGFAEEREKLFYE</sequence>
<evidence type="ECO:0000256" key="5">
    <source>
        <dbReference type="ARBA" id="ARBA00022729"/>
    </source>
</evidence>
<dbReference type="GO" id="GO:0000139">
    <property type="term" value="C:Golgi membrane"/>
    <property type="evidence" value="ECO:0007669"/>
    <property type="project" value="UniProtKB-SubCell"/>
</dbReference>